<comment type="similarity">
    <text evidence="1">Belongs to the TolB family.</text>
</comment>
<keyword evidence="4" id="KW-0812">Transmembrane</keyword>
<dbReference type="PROSITE" id="PS51755">
    <property type="entry name" value="OMPR_PHOB"/>
    <property type="match status" value="1"/>
</dbReference>
<feature type="domain" description="OmpR/PhoB-type" evidence="5">
    <location>
        <begin position="23"/>
        <end position="122"/>
    </location>
</feature>
<dbReference type="Gene3D" id="2.120.10.30">
    <property type="entry name" value="TolB, C-terminal domain"/>
    <property type="match status" value="2"/>
</dbReference>
<dbReference type="GO" id="GO:0003677">
    <property type="term" value="F:DNA binding"/>
    <property type="evidence" value="ECO:0007669"/>
    <property type="project" value="UniProtKB-UniRule"/>
</dbReference>
<dbReference type="SUPFAM" id="SSF69304">
    <property type="entry name" value="Tricorn protease N-terminal domain"/>
    <property type="match status" value="1"/>
</dbReference>
<dbReference type="InterPro" id="IPR016032">
    <property type="entry name" value="Sig_transdc_resp-reg_C-effctor"/>
</dbReference>
<dbReference type="PANTHER" id="PTHR36842">
    <property type="entry name" value="PROTEIN TOLB HOMOLOG"/>
    <property type="match status" value="1"/>
</dbReference>
<feature type="DNA-binding region" description="OmpR/PhoB-type" evidence="3">
    <location>
        <begin position="23"/>
        <end position="122"/>
    </location>
</feature>
<keyword evidence="4" id="KW-0472">Membrane</keyword>
<comment type="caution">
    <text evidence="6">The sequence shown here is derived from an EMBL/GenBank/DDBJ whole genome shotgun (WGS) entry which is preliminary data.</text>
</comment>
<accession>A0A316G0T7</accession>
<dbReference type="Pfam" id="PF00486">
    <property type="entry name" value="Trans_reg_C"/>
    <property type="match status" value="1"/>
</dbReference>
<evidence type="ECO:0000256" key="3">
    <source>
        <dbReference type="PROSITE-ProRule" id="PRU01091"/>
    </source>
</evidence>
<dbReference type="AlphaFoldDB" id="A0A316G0T7"/>
<dbReference type="InterPro" id="IPR036388">
    <property type="entry name" value="WH-like_DNA-bd_sf"/>
</dbReference>
<proteinExistence type="inferred from homology"/>
<dbReference type="SUPFAM" id="SSF46894">
    <property type="entry name" value="C-terminal effector domain of the bipartite response regulators"/>
    <property type="match status" value="1"/>
</dbReference>
<organism evidence="6 7">
    <name type="scientific">Pleionea mediterranea</name>
    <dbReference type="NCBI Taxonomy" id="523701"/>
    <lineage>
        <taxon>Bacteria</taxon>
        <taxon>Pseudomonadati</taxon>
        <taxon>Pseudomonadota</taxon>
        <taxon>Gammaproteobacteria</taxon>
        <taxon>Oceanospirillales</taxon>
        <taxon>Pleioneaceae</taxon>
        <taxon>Pleionea</taxon>
    </lineage>
</organism>
<evidence type="ECO:0000313" key="6">
    <source>
        <dbReference type="EMBL" id="PWK54272.1"/>
    </source>
</evidence>
<keyword evidence="4" id="KW-1133">Transmembrane helix</keyword>
<dbReference type="SUPFAM" id="SSF82171">
    <property type="entry name" value="DPP6 N-terminal domain-like"/>
    <property type="match status" value="1"/>
</dbReference>
<dbReference type="RefSeq" id="WP_109761397.1">
    <property type="nucleotide sequence ID" value="NZ_QGGU01000001.1"/>
</dbReference>
<keyword evidence="2 3" id="KW-0238">DNA-binding</keyword>
<dbReference type="InterPro" id="IPR011042">
    <property type="entry name" value="6-blade_b-propeller_TolB-like"/>
</dbReference>
<protein>
    <submittedName>
        <fullName evidence="6">DNA-binding winged helix-turn-helix (WHTH) protein</fullName>
    </submittedName>
</protein>
<dbReference type="GO" id="GO:0000160">
    <property type="term" value="P:phosphorelay signal transduction system"/>
    <property type="evidence" value="ECO:0007669"/>
    <property type="project" value="InterPro"/>
</dbReference>
<dbReference type="Pfam" id="PF07676">
    <property type="entry name" value="PD40"/>
    <property type="match status" value="2"/>
</dbReference>
<reference evidence="6 7" key="1">
    <citation type="submission" date="2018-05" db="EMBL/GenBank/DDBJ databases">
        <title>Genomic Encyclopedia of Type Strains, Phase IV (KMG-IV): sequencing the most valuable type-strain genomes for metagenomic binning, comparative biology and taxonomic classification.</title>
        <authorList>
            <person name="Goeker M."/>
        </authorList>
    </citation>
    <scope>NUCLEOTIDE SEQUENCE [LARGE SCALE GENOMIC DNA]</scope>
    <source>
        <strain evidence="6 7">DSM 25350</strain>
    </source>
</reference>
<dbReference type="EMBL" id="QGGU01000001">
    <property type="protein sequence ID" value="PWK54272.1"/>
    <property type="molecule type" value="Genomic_DNA"/>
</dbReference>
<dbReference type="Proteomes" id="UP000245790">
    <property type="component" value="Unassembled WGS sequence"/>
</dbReference>
<evidence type="ECO:0000259" key="5">
    <source>
        <dbReference type="PROSITE" id="PS51755"/>
    </source>
</evidence>
<dbReference type="Gene3D" id="1.10.10.10">
    <property type="entry name" value="Winged helix-like DNA-binding domain superfamily/Winged helix DNA-binding domain"/>
    <property type="match status" value="1"/>
</dbReference>
<feature type="transmembrane region" description="Helical" evidence="4">
    <location>
        <begin position="148"/>
        <end position="168"/>
    </location>
</feature>
<dbReference type="InterPro" id="IPR011659">
    <property type="entry name" value="WD40"/>
</dbReference>
<dbReference type="OrthoDB" id="8430416at2"/>
<evidence type="ECO:0000256" key="1">
    <source>
        <dbReference type="ARBA" id="ARBA00009820"/>
    </source>
</evidence>
<dbReference type="InterPro" id="IPR001867">
    <property type="entry name" value="OmpR/PhoB-type_DNA-bd"/>
</dbReference>
<gene>
    <name evidence="6" type="ORF">C8D97_101120</name>
</gene>
<evidence type="ECO:0000313" key="7">
    <source>
        <dbReference type="Proteomes" id="UP000245790"/>
    </source>
</evidence>
<dbReference type="GO" id="GO:0006355">
    <property type="term" value="P:regulation of DNA-templated transcription"/>
    <property type="evidence" value="ECO:0007669"/>
    <property type="project" value="InterPro"/>
</dbReference>
<evidence type="ECO:0000256" key="4">
    <source>
        <dbReference type="SAM" id="Phobius"/>
    </source>
</evidence>
<evidence type="ECO:0000256" key="2">
    <source>
        <dbReference type="ARBA" id="ARBA00023125"/>
    </source>
</evidence>
<sequence>MSELPSSQAGSVSEADLYEDWSAHPIKVGEFIINFNERYAEAPDGEKRNITPNSIKLLLLLLHNSSSYVSLSDIHKFVYGNQYKDDSSTRKQVTSLRKLFDDTAKEKHYIENKLGHGYRLVAPVEFIDEESVEIPDRQESNRVVFKKVFWALVLIVVLAVSLLIYISLYSKQESSRSLDYLLAKPTPITHLKGLELYPSLSPNEKWMLFTHRTEGEKKWKIYVRDMQTGELINLTQANHSERMARWSSDNQIVYSRFEGENCFFYLSTFDPITKTLLDESRLVECNISSEFAQGQLWLDKQGMFFNKAESINAPFIIYSHSFLNDESWPIASPPPSGKGDYYFSLSADGTKLAVLRNKNWSQTEVWIYDTTSWETQLVDSVNSILHTVSWSGNSSVVYRNDANQIIQYNLNEKNKVILAQPLVPVLSPLVLKSGKTIFAGGSPFKKDLYSQLLSNGDVRSLESSSYHDIIPAISKDGKQLAWASNRTGVFQVWLKKDGERPKQVTHLVNNLQFVDLSFSPDGSAVGGTASGRWFVIDLETMSVKWASDESYYTNFQWRKNSNQAFLAMKHMEQWEQVILDLDKWEVRQANIPLDAFIVLEDLKEELLYIASFKKNGFWRVKDNNYSKREFFEVDEIINTTGRWSLVDDGVLFTANEKLYFLPKSASKFELLEVKLRGKWISSPLQKSWIVTTDITEGEMDLMQMDYVR</sequence>
<keyword evidence="7" id="KW-1185">Reference proteome</keyword>
<name>A0A316G0T7_9GAMM</name>